<evidence type="ECO:0000313" key="2">
    <source>
        <dbReference type="EMBL" id="SVA47674.1"/>
    </source>
</evidence>
<dbReference type="AlphaFoldDB" id="A0A381W588"/>
<dbReference type="Gene3D" id="3.40.47.10">
    <property type="match status" value="1"/>
</dbReference>
<dbReference type="PANTHER" id="PTHR42870:SF1">
    <property type="entry name" value="NON-SPECIFIC LIPID-TRANSFER PROTEIN-LIKE 2"/>
    <property type="match status" value="1"/>
</dbReference>
<dbReference type="Pfam" id="PF22691">
    <property type="entry name" value="Thiolase_C_1"/>
    <property type="match status" value="1"/>
</dbReference>
<name>A0A381W588_9ZZZZ</name>
<protein>
    <recommendedName>
        <fullName evidence="1">Thiolase C-terminal domain-containing protein</fullName>
    </recommendedName>
</protein>
<evidence type="ECO:0000259" key="1">
    <source>
        <dbReference type="Pfam" id="PF22691"/>
    </source>
</evidence>
<dbReference type="SUPFAM" id="SSF53901">
    <property type="entry name" value="Thiolase-like"/>
    <property type="match status" value="2"/>
</dbReference>
<dbReference type="EMBL" id="UINC01010740">
    <property type="protein sequence ID" value="SVA47674.1"/>
    <property type="molecule type" value="Genomic_DNA"/>
</dbReference>
<organism evidence="2">
    <name type="scientific">marine metagenome</name>
    <dbReference type="NCBI Taxonomy" id="408172"/>
    <lineage>
        <taxon>unclassified sequences</taxon>
        <taxon>metagenomes</taxon>
        <taxon>ecological metagenomes</taxon>
    </lineage>
</organism>
<dbReference type="CDD" id="cd00829">
    <property type="entry name" value="SCP-x_thiolase"/>
    <property type="match status" value="1"/>
</dbReference>
<proteinExistence type="predicted"/>
<dbReference type="InterPro" id="IPR016039">
    <property type="entry name" value="Thiolase-like"/>
</dbReference>
<dbReference type="PANTHER" id="PTHR42870">
    <property type="entry name" value="ACETYL-COA C-ACETYLTRANSFERASE"/>
    <property type="match status" value="1"/>
</dbReference>
<dbReference type="InterPro" id="IPR055140">
    <property type="entry name" value="Thiolase_C_2"/>
</dbReference>
<sequence>MPDKRKLQNLSGKAHIVGVAESNKLGKVPEKSPLVHHSEAAINALDDAGLRLTDVDALFTAGWSTLDVAEYLDIQPRYTDSTSVGGSSFVIHVAHALAAIAAGYCEVALITHGQSGRSDRAPIPRNPGTPMAQYEAPYGIIGPPVSYAMAARRYMHEYGEDRTRQAMAEIAVSTRKWANLNPMAYFYDKPATFEDYHNSKWVAWPFHLLDCCLVTDAGAAIVITTPERARDAKNGSVTILGAGEGHDHSGISQMPNLTQAFGMHTGPQALEMAGITHSDLDLAMIYDSFTYTVLVSIENLGFCAPGEGPDLVASQRTAPGGDFPLNTNGGGLSYTHPGMYGIFTIVEAVRQLRGQAGERQLGNCDLAVAHGTGGLLSSTGTVVLGVQ</sequence>
<gene>
    <name evidence="2" type="ORF">METZ01_LOCUS100528</name>
</gene>
<dbReference type="GO" id="GO:0016746">
    <property type="term" value="F:acyltransferase activity"/>
    <property type="evidence" value="ECO:0007669"/>
    <property type="project" value="InterPro"/>
</dbReference>
<accession>A0A381W588</accession>
<reference evidence="2" key="1">
    <citation type="submission" date="2018-05" db="EMBL/GenBank/DDBJ databases">
        <authorList>
            <person name="Lanie J.A."/>
            <person name="Ng W.-L."/>
            <person name="Kazmierczak K.M."/>
            <person name="Andrzejewski T.M."/>
            <person name="Davidsen T.M."/>
            <person name="Wayne K.J."/>
            <person name="Tettelin H."/>
            <person name="Glass J.I."/>
            <person name="Rusch D."/>
            <person name="Podicherti R."/>
            <person name="Tsui H.-C.T."/>
            <person name="Winkler M.E."/>
        </authorList>
    </citation>
    <scope>NUCLEOTIDE SEQUENCE</scope>
</reference>
<feature type="domain" description="Thiolase C-terminal" evidence="1">
    <location>
        <begin position="243"/>
        <end position="385"/>
    </location>
</feature>
<dbReference type="NCBIfam" id="NF004811">
    <property type="entry name" value="PRK06158.1"/>
    <property type="match status" value="1"/>
</dbReference>